<accession>A0ABM4B3T1</accession>
<keyword evidence="2" id="KW-1185">Reference proteome</keyword>
<reference evidence="2" key="1">
    <citation type="submission" date="2025-05" db="UniProtKB">
        <authorList>
            <consortium name="RefSeq"/>
        </authorList>
    </citation>
    <scope>NUCLEOTIDE SEQUENCE [LARGE SCALE GENOMIC DNA]</scope>
</reference>
<reference evidence="3" key="2">
    <citation type="submission" date="2025-08" db="UniProtKB">
        <authorList>
            <consortium name="RefSeq"/>
        </authorList>
    </citation>
    <scope>IDENTIFICATION</scope>
</reference>
<evidence type="ECO:0000313" key="3">
    <source>
        <dbReference type="RefSeq" id="XP_065643477.1"/>
    </source>
</evidence>
<evidence type="ECO:0000313" key="2">
    <source>
        <dbReference type="Proteomes" id="UP001652625"/>
    </source>
</evidence>
<organism evidence="2 3">
    <name type="scientific">Hydra vulgaris</name>
    <name type="common">Hydra</name>
    <name type="synonym">Hydra attenuata</name>
    <dbReference type="NCBI Taxonomy" id="6087"/>
    <lineage>
        <taxon>Eukaryota</taxon>
        <taxon>Metazoa</taxon>
        <taxon>Cnidaria</taxon>
        <taxon>Hydrozoa</taxon>
        <taxon>Hydroidolina</taxon>
        <taxon>Anthoathecata</taxon>
        <taxon>Aplanulata</taxon>
        <taxon>Hydridae</taxon>
        <taxon>Hydra</taxon>
    </lineage>
</organism>
<dbReference type="Proteomes" id="UP001652625">
    <property type="component" value="Chromosome 01"/>
</dbReference>
<proteinExistence type="predicted"/>
<gene>
    <name evidence="3" type="primary">LOC136075110</name>
</gene>
<dbReference type="GeneID" id="136075110"/>
<dbReference type="RefSeq" id="XP_065643477.1">
    <property type="nucleotide sequence ID" value="XM_065787405.1"/>
</dbReference>
<feature type="region of interest" description="Disordered" evidence="1">
    <location>
        <begin position="109"/>
        <end position="133"/>
    </location>
</feature>
<protein>
    <submittedName>
        <fullName evidence="3">Uncharacterized protein LOC136075110 isoform X1</fullName>
    </submittedName>
</protein>
<name>A0ABM4B3T1_HYDVU</name>
<evidence type="ECO:0000256" key="1">
    <source>
        <dbReference type="SAM" id="MobiDB-lite"/>
    </source>
</evidence>
<sequence length="243" mass="27920">MNILIEFADSSIAVALHSWLESDEVDQNGFHMVAFPDFKYTKTRYMLKNKLPALTTWETVPCKVLYKHESLKNIYKHCKKYSETGNLLSTDYENGRNRKQPLYLSDEEYETNDKKKSKLTHKENECGLASPPTPPTTLNTQLLHLFPTTPSPLFSAPSQPYSLFLSQSPPRPTLPLIETSSEYFGSSASVRTCLKLGKRLQVRRIMKLRNLICQFQMQLCVRGFKKYSPVSFGLRTPKKLSWA</sequence>